<keyword evidence="1" id="KW-0472">Membrane</keyword>
<keyword evidence="1" id="KW-0812">Transmembrane</keyword>
<organism evidence="3 4">
    <name type="scientific">Pseudomonas chlororaphis</name>
    <dbReference type="NCBI Taxonomy" id="587753"/>
    <lineage>
        <taxon>Bacteria</taxon>
        <taxon>Pseudomonadati</taxon>
        <taxon>Pseudomonadota</taxon>
        <taxon>Gammaproteobacteria</taxon>
        <taxon>Pseudomonadales</taxon>
        <taxon>Pseudomonadaceae</taxon>
        <taxon>Pseudomonas</taxon>
    </lineage>
</organism>
<feature type="transmembrane region" description="Helical" evidence="1">
    <location>
        <begin position="49"/>
        <end position="76"/>
    </location>
</feature>
<dbReference type="InterPro" id="IPR021356">
    <property type="entry name" value="Integr_conj_element_PFL4702"/>
</dbReference>
<dbReference type="Pfam" id="PF11190">
    <property type="entry name" value="DUF2976"/>
    <property type="match status" value="1"/>
</dbReference>
<feature type="signal peptide" evidence="2">
    <location>
        <begin position="1"/>
        <end position="25"/>
    </location>
</feature>
<protein>
    <submittedName>
        <fullName evidence="3">Integrating conjugative element membrane protein</fullName>
    </submittedName>
</protein>
<accession>A0AAX3FT28</accession>
<dbReference type="Proteomes" id="UP000277437">
    <property type="component" value="Chromosome"/>
</dbReference>
<proteinExistence type="predicted"/>
<feature type="transmembrane region" description="Helical" evidence="1">
    <location>
        <begin position="88"/>
        <end position="108"/>
    </location>
</feature>
<dbReference type="NCBIfam" id="TIGR03745">
    <property type="entry name" value="conj_TIGR03745"/>
    <property type="match status" value="1"/>
</dbReference>
<sequence length="114" mass="12240">MPTLKKLMKFSFITSAISLSQIAMAALPQAQAPTRGEGTNMTQTMQNYAYDGFMLLGLIVLGVMFLGVAYHAFGVYHEIHDGKKKWRDLGSTAAVGVGILGIGIYLVTKATGIL</sequence>
<evidence type="ECO:0000256" key="2">
    <source>
        <dbReference type="SAM" id="SignalP"/>
    </source>
</evidence>
<dbReference type="EMBL" id="LR134334">
    <property type="protein sequence ID" value="VEF73923.1"/>
    <property type="molecule type" value="Genomic_DNA"/>
</dbReference>
<evidence type="ECO:0000313" key="3">
    <source>
        <dbReference type="EMBL" id="VEF73923.1"/>
    </source>
</evidence>
<keyword evidence="1" id="KW-1133">Transmembrane helix</keyword>
<keyword evidence="2" id="KW-0732">Signal</keyword>
<evidence type="ECO:0000313" key="4">
    <source>
        <dbReference type="Proteomes" id="UP000277437"/>
    </source>
</evidence>
<evidence type="ECO:0000256" key="1">
    <source>
        <dbReference type="SAM" id="Phobius"/>
    </source>
</evidence>
<feature type="chain" id="PRO_5043511520" evidence="2">
    <location>
        <begin position="26"/>
        <end position="114"/>
    </location>
</feature>
<dbReference type="AlphaFoldDB" id="A0AAX3FT28"/>
<gene>
    <name evidence="3" type="ORF">NCTC7357_02204</name>
</gene>
<reference evidence="3 4" key="1">
    <citation type="submission" date="2018-12" db="EMBL/GenBank/DDBJ databases">
        <authorList>
            <consortium name="Pathogen Informatics"/>
        </authorList>
    </citation>
    <scope>NUCLEOTIDE SEQUENCE [LARGE SCALE GENOMIC DNA]</scope>
    <source>
        <strain evidence="3 4">NCTC7357</strain>
    </source>
</reference>
<name>A0AAX3FT28_9PSED</name>